<dbReference type="OrthoDB" id="9790727at2"/>
<evidence type="ECO:0000313" key="7">
    <source>
        <dbReference type="Proteomes" id="UP000266975"/>
    </source>
</evidence>
<evidence type="ECO:0000256" key="2">
    <source>
        <dbReference type="ARBA" id="ARBA00005866"/>
    </source>
</evidence>
<protein>
    <recommendedName>
        <fullName evidence="3">glucose-6-phosphate 1-epimerase</fullName>
        <ecNumber evidence="3">5.1.3.15</ecNumber>
    </recommendedName>
</protein>
<dbReference type="Pfam" id="PF01263">
    <property type="entry name" value="Aldose_epim"/>
    <property type="match status" value="1"/>
</dbReference>
<feature type="active site" evidence="5">
    <location>
        <position position="226"/>
    </location>
</feature>
<comment type="catalytic activity">
    <reaction evidence="1">
        <text>alpha-D-glucose 6-phosphate = beta-D-glucose 6-phosphate</text>
        <dbReference type="Rhea" id="RHEA:16249"/>
        <dbReference type="ChEBI" id="CHEBI:58225"/>
        <dbReference type="ChEBI" id="CHEBI:58247"/>
        <dbReference type="EC" id="5.1.3.15"/>
    </reaction>
</comment>
<dbReference type="PANTHER" id="PTHR11122:SF13">
    <property type="entry name" value="GLUCOSE-6-PHOSPHATE 1-EPIMERASE"/>
    <property type="match status" value="1"/>
</dbReference>
<name>A0A3M8KAN9_9CORY</name>
<dbReference type="EC" id="5.1.3.15" evidence="3"/>
<reference evidence="6 7" key="1">
    <citation type="submission" date="2018-02" db="EMBL/GenBank/DDBJ databases">
        <title>Corynebacterium alimpuense sp. nov., a marine obligate actinomycete isolated from sediments of Valparaiso bay, Chile.</title>
        <authorList>
            <person name="Claverias F."/>
            <person name="Gonzales-Siles L."/>
            <person name="Salva-Serra F."/>
            <person name="Inganaes E."/>
            <person name="Molin K."/>
            <person name="Cumsille A."/>
            <person name="Undabarrena A."/>
            <person name="Couve E."/>
            <person name="Moore E.R.B."/>
            <person name="Gomila M."/>
            <person name="Camara B."/>
        </authorList>
    </citation>
    <scope>NUCLEOTIDE SEQUENCE [LARGE SCALE GENOMIC DNA]</scope>
    <source>
        <strain evidence="6 7">CCUG 69366</strain>
    </source>
</reference>
<dbReference type="InterPro" id="IPR008183">
    <property type="entry name" value="Aldose_1/G6P_1-epimerase"/>
</dbReference>
<dbReference type="PIRSF" id="PIRSF016020">
    <property type="entry name" value="PHexose_mutarotase"/>
    <property type="match status" value="1"/>
</dbReference>
<dbReference type="GO" id="GO:0047938">
    <property type="term" value="F:glucose-6-phosphate 1-epimerase activity"/>
    <property type="evidence" value="ECO:0007669"/>
    <property type="project" value="UniProtKB-EC"/>
</dbReference>
<dbReference type="GO" id="GO:0030246">
    <property type="term" value="F:carbohydrate binding"/>
    <property type="evidence" value="ECO:0007669"/>
    <property type="project" value="InterPro"/>
</dbReference>
<dbReference type="InterPro" id="IPR011013">
    <property type="entry name" value="Gal_mutarotase_sf_dom"/>
</dbReference>
<evidence type="ECO:0000313" key="6">
    <source>
        <dbReference type="EMBL" id="RNE49614.1"/>
    </source>
</evidence>
<proteinExistence type="inferred from homology"/>
<dbReference type="InterPro" id="IPR014718">
    <property type="entry name" value="GH-type_carb-bd"/>
</dbReference>
<evidence type="ECO:0000256" key="5">
    <source>
        <dbReference type="PIRSR" id="PIRSR016020-1"/>
    </source>
</evidence>
<dbReference type="SUPFAM" id="SSF74650">
    <property type="entry name" value="Galactose mutarotase-like"/>
    <property type="match status" value="1"/>
</dbReference>
<organism evidence="6 7">
    <name type="scientific">Corynebacterium alimapuense</name>
    <dbReference type="NCBI Taxonomy" id="1576874"/>
    <lineage>
        <taxon>Bacteria</taxon>
        <taxon>Bacillati</taxon>
        <taxon>Actinomycetota</taxon>
        <taxon>Actinomycetes</taxon>
        <taxon>Mycobacteriales</taxon>
        <taxon>Corynebacteriaceae</taxon>
        <taxon>Corynebacterium</taxon>
    </lineage>
</organism>
<keyword evidence="7" id="KW-1185">Reference proteome</keyword>
<dbReference type="AlphaFoldDB" id="A0A3M8KAN9"/>
<dbReference type="RefSeq" id="WP_123047660.1">
    <property type="nucleotide sequence ID" value="NZ_PTJO01000003.1"/>
</dbReference>
<dbReference type="EMBL" id="PTJO01000003">
    <property type="protein sequence ID" value="RNE49614.1"/>
    <property type="molecule type" value="Genomic_DNA"/>
</dbReference>
<dbReference type="GO" id="GO:0005975">
    <property type="term" value="P:carbohydrate metabolic process"/>
    <property type="evidence" value="ECO:0007669"/>
    <property type="project" value="InterPro"/>
</dbReference>
<keyword evidence="4" id="KW-0413">Isomerase</keyword>
<evidence type="ECO:0000256" key="1">
    <source>
        <dbReference type="ARBA" id="ARBA00001096"/>
    </source>
</evidence>
<comment type="caution">
    <text evidence="6">The sequence shown here is derived from an EMBL/GenBank/DDBJ whole genome shotgun (WGS) entry which is preliminary data.</text>
</comment>
<evidence type="ECO:0000256" key="3">
    <source>
        <dbReference type="ARBA" id="ARBA00012083"/>
    </source>
</evidence>
<dbReference type="GO" id="GO:0005737">
    <property type="term" value="C:cytoplasm"/>
    <property type="evidence" value="ECO:0007669"/>
    <property type="project" value="TreeGrafter"/>
</dbReference>
<gene>
    <name evidence="6" type="ORF">C5L39_04535</name>
</gene>
<feature type="active site" evidence="5">
    <location>
        <position position="125"/>
    </location>
</feature>
<sequence length="259" mass="27564">MNELLSTGRLQLNRGGSHLISAETSLGELFYLSSTTGFPPAQAIRGGVPVIAPWFADILGLSPKHGWARTKPWEVQVTDSGAESTLSVDGITLTYRATELPDGVRVELSAHNDSAHSQTVQLAFHPYFLVSDVEQVTLSGLADVEALDRVSGDYFTQSGLVNISGEYDRIFLETHSTCLVDHGLGRSITITAQGADSTVVWNPGEQAAASMADIGSGEWSNFLCVEPALLGPAHQGVSIAAGETRRLVMEVTVNAIEAN</sequence>
<dbReference type="InterPro" id="IPR025532">
    <property type="entry name" value="G6P_1-epimerase"/>
</dbReference>
<evidence type="ECO:0000256" key="4">
    <source>
        <dbReference type="ARBA" id="ARBA00023235"/>
    </source>
</evidence>
<accession>A0A3M8KAN9</accession>
<dbReference type="PANTHER" id="PTHR11122">
    <property type="entry name" value="APOSPORY-ASSOCIATED PROTEIN C-RELATED"/>
    <property type="match status" value="1"/>
</dbReference>
<dbReference type="Proteomes" id="UP000266975">
    <property type="component" value="Unassembled WGS sequence"/>
</dbReference>
<comment type="similarity">
    <text evidence="2">Belongs to the glucose-6-phosphate 1-epimerase family.</text>
</comment>
<dbReference type="Gene3D" id="2.70.98.10">
    <property type="match status" value="1"/>
</dbReference>